<evidence type="ECO:0008006" key="4">
    <source>
        <dbReference type="Google" id="ProtNLM"/>
    </source>
</evidence>
<proteinExistence type="predicted"/>
<dbReference type="RefSeq" id="WP_338268004.1">
    <property type="nucleotide sequence ID" value="NZ_AP027271.1"/>
</dbReference>
<reference evidence="2 3" key="1">
    <citation type="submission" date="2023-01" db="EMBL/GenBank/DDBJ databases">
        <title>Complete genome sequence of Marinomonas pontica strain 200518_36.</title>
        <authorList>
            <person name="Ueki S."/>
            <person name="Gajardo G."/>
            <person name="Maruyama F."/>
        </authorList>
    </citation>
    <scope>NUCLEOTIDE SEQUENCE [LARGE SCALE GENOMIC DNA]</scope>
    <source>
        <strain evidence="2 3">200518_36</strain>
    </source>
</reference>
<name>A0ABM8FEF5_9GAMM</name>
<protein>
    <recommendedName>
        <fullName evidence="4">DUF3016 domain-containing protein</fullName>
    </recommendedName>
</protein>
<organism evidence="2 3">
    <name type="scientific">Marinomonas pontica</name>
    <dbReference type="NCBI Taxonomy" id="264739"/>
    <lineage>
        <taxon>Bacteria</taxon>
        <taxon>Pseudomonadati</taxon>
        <taxon>Pseudomonadota</taxon>
        <taxon>Gammaproteobacteria</taxon>
        <taxon>Oceanospirillales</taxon>
        <taxon>Oceanospirillaceae</taxon>
        <taxon>Marinomonas</taxon>
    </lineage>
</organism>
<feature type="chain" id="PRO_5046024480" description="DUF3016 domain-containing protein" evidence="1">
    <location>
        <begin position="22"/>
        <end position="189"/>
    </location>
</feature>
<evidence type="ECO:0000313" key="3">
    <source>
        <dbReference type="Proteomes" id="UP001307608"/>
    </source>
</evidence>
<sequence>MKRYMLSLFILSGFYCSGILATDLSDVADKVISSDQRNTGVEVQLSSDANVLQFCIEGVGDLSSQADVFRVFLQTAAALKEQRFDDVALCYENKVQYLLSGDDFNVIGNEFGMQNVAYTVRMFPEKLRLKDGSQAFETHRGGILYVMNKQMSDFHDMNRQWYLSDILQKRKAIEDSKRPTTFAKDEDVF</sequence>
<evidence type="ECO:0000256" key="1">
    <source>
        <dbReference type="SAM" id="SignalP"/>
    </source>
</evidence>
<dbReference type="EMBL" id="AP027271">
    <property type="protein sequence ID" value="BDX03457.1"/>
    <property type="molecule type" value="Genomic_DNA"/>
</dbReference>
<keyword evidence="1" id="KW-0732">Signal</keyword>
<evidence type="ECO:0000313" key="2">
    <source>
        <dbReference type="EMBL" id="BDX03457.1"/>
    </source>
</evidence>
<keyword evidence="3" id="KW-1185">Reference proteome</keyword>
<feature type="signal peptide" evidence="1">
    <location>
        <begin position="1"/>
        <end position="21"/>
    </location>
</feature>
<accession>A0ABM8FEF5</accession>
<dbReference type="Proteomes" id="UP001307608">
    <property type="component" value="Chromosome"/>
</dbReference>
<gene>
    <name evidence="2" type="ORF">MACH16_22050</name>
</gene>